<evidence type="ECO:0000259" key="3">
    <source>
        <dbReference type="SMART" id="SM00385"/>
    </source>
</evidence>
<dbReference type="FunFam" id="1.10.472.10:FF:000093">
    <property type="entry name" value="Predicted protein"/>
    <property type="match status" value="1"/>
</dbReference>
<sequence>MTKPDSDDLFSIFRLSTSDLVDQTLVLLKQEENPHYKCRDYLRNGSSSSSSRSRVSAEARAKVARWLADIVDYFSLQRQTVAMAMSYVDIFLSLRNVRAASEARRSVTKFQLLALVCLSIATKSLEVAHLDVETLVTASQGCYCADDIREMEIVVLNALQWRLCAPTSLPIAHRAIALLTKVVPRLANGANKHNSITSCLVEFTRLQIELAVTDYTSSVLRKSSTVAIASILNSMDLLDFDNRERRAFSRAMTDMTGLDIHSIEVVQARQELNEVFDRQSEDVMSRASVSCSSSRSCHTTSSAASTAVSTSASSFASVSYYSRASQRGVDEPMHTDAPTTQRKSSRRSGGSNYARKETHKDDAGNSEIPRASELFQGFGQSRF</sequence>
<feature type="compositionally biased region" description="Polar residues" evidence="2">
    <location>
        <begin position="337"/>
        <end position="351"/>
    </location>
</feature>
<dbReference type="EMBL" id="HBGZ01009518">
    <property type="protein sequence ID" value="CAD9590574.1"/>
    <property type="molecule type" value="Transcribed_RNA"/>
</dbReference>
<dbReference type="SUPFAM" id="SSF47954">
    <property type="entry name" value="Cyclin-like"/>
    <property type="match status" value="1"/>
</dbReference>
<dbReference type="Pfam" id="PF00134">
    <property type="entry name" value="Cyclin_N"/>
    <property type="match status" value="1"/>
</dbReference>
<dbReference type="InterPro" id="IPR036915">
    <property type="entry name" value="Cyclin-like_sf"/>
</dbReference>
<feature type="domain" description="Cyclin-like" evidence="3">
    <location>
        <begin position="65"/>
        <end position="157"/>
    </location>
</feature>
<evidence type="ECO:0000256" key="1">
    <source>
        <dbReference type="RuleBase" id="RU000383"/>
    </source>
</evidence>
<dbReference type="SMART" id="SM00385">
    <property type="entry name" value="CYCLIN"/>
    <property type="match status" value="1"/>
</dbReference>
<gene>
    <name evidence="4" type="ORF">SMAR0320_LOCUS6813</name>
</gene>
<keyword evidence="1" id="KW-0195">Cyclin</keyword>
<evidence type="ECO:0000256" key="2">
    <source>
        <dbReference type="SAM" id="MobiDB-lite"/>
    </source>
</evidence>
<dbReference type="InterPro" id="IPR039361">
    <property type="entry name" value="Cyclin"/>
</dbReference>
<feature type="region of interest" description="Disordered" evidence="2">
    <location>
        <begin position="326"/>
        <end position="383"/>
    </location>
</feature>
<comment type="similarity">
    <text evidence="1">Belongs to the cyclin family.</text>
</comment>
<dbReference type="InterPro" id="IPR006671">
    <property type="entry name" value="Cyclin_N"/>
</dbReference>
<organism evidence="4">
    <name type="scientific">Skeletonema marinoi</name>
    <dbReference type="NCBI Taxonomy" id="267567"/>
    <lineage>
        <taxon>Eukaryota</taxon>
        <taxon>Sar</taxon>
        <taxon>Stramenopiles</taxon>
        <taxon>Ochrophyta</taxon>
        <taxon>Bacillariophyta</taxon>
        <taxon>Coscinodiscophyceae</taxon>
        <taxon>Thalassiosirophycidae</taxon>
        <taxon>Thalassiosirales</taxon>
        <taxon>Skeletonemataceae</taxon>
        <taxon>Skeletonema</taxon>
        <taxon>Skeletonema marinoi-dohrnii complex</taxon>
    </lineage>
</organism>
<protein>
    <recommendedName>
        <fullName evidence="3">Cyclin-like domain-containing protein</fullName>
    </recommendedName>
</protein>
<name>A0A7S2PC46_9STRA</name>
<reference evidence="4" key="1">
    <citation type="submission" date="2021-01" db="EMBL/GenBank/DDBJ databases">
        <authorList>
            <person name="Corre E."/>
            <person name="Pelletier E."/>
            <person name="Niang G."/>
            <person name="Scheremetjew M."/>
            <person name="Finn R."/>
            <person name="Kale V."/>
            <person name="Holt S."/>
            <person name="Cochrane G."/>
            <person name="Meng A."/>
            <person name="Brown T."/>
            <person name="Cohen L."/>
        </authorList>
    </citation>
    <scope>NUCLEOTIDE SEQUENCE</scope>
    <source>
        <strain evidence="4">SM1012Den-03</strain>
    </source>
</reference>
<feature type="compositionally biased region" description="Basic and acidic residues" evidence="2">
    <location>
        <begin position="354"/>
        <end position="363"/>
    </location>
</feature>
<dbReference type="PANTHER" id="PTHR10177">
    <property type="entry name" value="CYCLINS"/>
    <property type="match status" value="1"/>
</dbReference>
<dbReference type="AlphaFoldDB" id="A0A7S2PC46"/>
<evidence type="ECO:0000313" key="4">
    <source>
        <dbReference type="EMBL" id="CAD9590574.1"/>
    </source>
</evidence>
<accession>A0A7S2PC46</accession>
<dbReference type="InterPro" id="IPR013763">
    <property type="entry name" value="Cyclin-like_dom"/>
</dbReference>
<proteinExistence type="inferred from homology"/>
<dbReference type="Gene3D" id="1.10.472.10">
    <property type="entry name" value="Cyclin-like"/>
    <property type="match status" value="2"/>
</dbReference>